<dbReference type="Gene3D" id="1.20.5.1930">
    <property type="match status" value="1"/>
</dbReference>
<comment type="caution">
    <text evidence="6">The sequence shown here is derived from an EMBL/GenBank/DDBJ whole genome shotgun (WGS) entry which is preliminary data.</text>
</comment>
<dbReference type="InterPro" id="IPR003594">
    <property type="entry name" value="HATPase_dom"/>
</dbReference>
<protein>
    <submittedName>
        <fullName evidence="6">Sensor histidine kinase</fullName>
    </submittedName>
</protein>
<dbReference type="GO" id="GO:0000155">
    <property type="term" value="F:phosphorelay sensor kinase activity"/>
    <property type="evidence" value="ECO:0007669"/>
    <property type="project" value="InterPro"/>
</dbReference>
<evidence type="ECO:0000256" key="4">
    <source>
        <dbReference type="SAM" id="Phobius"/>
    </source>
</evidence>
<accession>A0A6N7YWC7</accession>
<dbReference type="InterPro" id="IPR011712">
    <property type="entry name" value="Sig_transdc_His_kin_sub3_dim/P"/>
</dbReference>
<dbReference type="SUPFAM" id="SSF55874">
    <property type="entry name" value="ATPase domain of HSP90 chaperone/DNA topoisomerase II/histidine kinase"/>
    <property type="match status" value="1"/>
</dbReference>
<reference evidence="6 7" key="1">
    <citation type="submission" date="2019-11" db="EMBL/GenBank/DDBJ databases">
        <title>Draft genome of Amycolatopsis RM579.</title>
        <authorList>
            <person name="Duangmal K."/>
            <person name="Mingma R."/>
        </authorList>
    </citation>
    <scope>NUCLEOTIDE SEQUENCE [LARGE SCALE GENOMIC DNA]</scope>
    <source>
        <strain evidence="6 7">RM579</strain>
    </source>
</reference>
<feature type="transmembrane region" description="Helical" evidence="4">
    <location>
        <begin position="53"/>
        <end position="71"/>
    </location>
</feature>
<dbReference type="InterPro" id="IPR005467">
    <property type="entry name" value="His_kinase_dom"/>
</dbReference>
<evidence type="ECO:0000256" key="1">
    <source>
        <dbReference type="ARBA" id="ARBA00022679"/>
    </source>
</evidence>
<dbReference type="Gene3D" id="3.30.565.10">
    <property type="entry name" value="Histidine kinase-like ATPase, C-terminal domain"/>
    <property type="match status" value="1"/>
</dbReference>
<keyword evidence="7" id="KW-1185">Reference proteome</keyword>
<keyword evidence="2 6" id="KW-0418">Kinase</keyword>
<dbReference type="OrthoDB" id="144293at2"/>
<dbReference type="PANTHER" id="PTHR24421">
    <property type="entry name" value="NITRATE/NITRITE SENSOR PROTEIN NARX-RELATED"/>
    <property type="match status" value="1"/>
</dbReference>
<dbReference type="InterPro" id="IPR017205">
    <property type="entry name" value="Sig_transdc_His_kinase_ChrS"/>
</dbReference>
<dbReference type="AlphaFoldDB" id="A0A6N7YWC7"/>
<keyword evidence="3" id="KW-0902">Two-component regulatory system</keyword>
<keyword evidence="4" id="KW-1133">Transmembrane helix</keyword>
<evidence type="ECO:0000256" key="2">
    <source>
        <dbReference type="ARBA" id="ARBA00022777"/>
    </source>
</evidence>
<dbReference type="SMART" id="SM00387">
    <property type="entry name" value="HATPase_c"/>
    <property type="match status" value="1"/>
</dbReference>
<gene>
    <name evidence="6" type="ORF">GKO32_20000</name>
</gene>
<feature type="transmembrane region" description="Helical" evidence="4">
    <location>
        <begin position="122"/>
        <end position="143"/>
    </location>
</feature>
<dbReference type="Proteomes" id="UP000440096">
    <property type="component" value="Unassembled WGS sequence"/>
</dbReference>
<evidence type="ECO:0000259" key="5">
    <source>
        <dbReference type="PROSITE" id="PS50109"/>
    </source>
</evidence>
<dbReference type="EMBL" id="WMBA01000031">
    <property type="protein sequence ID" value="MTD56242.1"/>
    <property type="molecule type" value="Genomic_DNA"/>
</dbReference>
<keyword evidence="1" id="KW-0808">Transferase</keyword>
<dbReference type="GO" id="GO:0046983">
    <property type="term" value="F:protein dimerization activity"/>
    <property type="evidence" value="ECO:0007669"/>
    <property type="project" value="InterPro"/>
</dbReference>
<dbReference type="PIRSF" id="PIRSF037434">
    <property type="entry name" value="STHK_ChrS"/>
    <property type="match status" value="1"/>
</dbReference>
<name>A0A6N7YWC7_9PSEU</name>
<feature type="transmembrane region" description="Helical" evidence="4">
    <location>
        <begin position="31"/>
        <end position="47"/>
    </location>
</feature>
<evidence type="ECO:0000313" key="6">
    <source>
        <dbReference type="EMBL" id="MTD56242.1"/>
    </source>
</evidence>
<dbReference type="CDD" id="cd16917">
    <property type="entry name" value="HATPase_UhpB-NarQ-NarX-like"/>
    <property type="match status" value="1"/>
</dbReference>
<dbReference type="PANTHER" id="PTHR24421:SF62">
    <property type="entry name" value="SENSORY TRANSDUCTION HISTIDINE KINASE"/>
    <property type="match status" value="1"/>
</dbReference>
<proteinExistence type="predicted"/>
<evidence type="ECO:0000313" key="7">
    <source>
        <dbReference type="Proteomes" id="UP000440096"/>
    </source>
</evidence>
<feature type="transmembrane region" description="Helical" evidence="4">
    <location>
        <begin position="149"/>
        <end position="174"/>
    </location>
</feature>
<dbReference type="PROSITE" id="PS50109">
    <property type="entry name" value="HIS_KIN"/>
    <property type="match status" value="1"/>
</dbReference>
<evidence type="ECO:0000256" key="3">
    <source>
        <dbReference type="ARBA" id="ARBA00023012"/>
    </source>
</evidence>
<dbReference type="Pfam" id="PF07730">
    <property type="entry name" value="HisKA_3"/>
    <property type="match status" value="1"/>
</dbReference>
<feature type="domain" description="Histidine kinase" evidence="5">
    <location>
        <begin position="314"/>
        <end position="400"/>
    </location>
</feature>
<dbReference type="InterPro" id="IPR050482">
    <property type="entry name" value="Sensor_HK_TwoCompSys"/>
</dbReference>
<dbReference type="InterPro" id="IPR036890">
    <property type="entry name" value="HATPase_C_sf"/>
</dbReference>
<organism evidence="6 7">
    <name type="scientific">Amycolatopsis pithecellobii</name>
    <dbReference type="NCBI Taxonomy" id="664692"/>
    <lineage>
        <taxon>Bacteria</taxon>
        <taxon>Bacillati</taxon>
        <taxon>Actinomycetota</taxon>
        <taxon>Actinomycetes</taxon>
        <taxon>Pseudonocardiales</taxon>
        <taxon>Pseudonocardiaceae</taxon>
        <taxon>Amycolatopsis</taxon>
    </lineage>
</organism>
<keyword evidence="4" id="KW-0472">Membrane</keyword>
<sequence>MARIVRRGVTIGKVTVVENPWQARLDRLRRTAPLPLLAVSTAVSFVTPENRPTVGEAVLVVAAAVWALLIGTRKQQDLPWQVSALAVHTGLAAILVGTDPAFGIFAYTGFLFAYPLAKPWRLVGFAATALIVSASISGGYPSAFSGRGLTYLLVAAVVLVLMFHSAGITSHALARDDERGRIVAENTRLQEQLVTQVRDAGIVEERQRIAGEVHDTLAQGLTGIIAQLAAADHVRDDREQLRRHLDLARSLARASLTEARRSVRALRPEQLEGANLPAEIGTLAREWTEQAGVPAQLSTTGRPLRAAAGIQDVLFRVAQEALANVAKHAQAEQVMITLTFLDDTLLLDVHDDGHGFDPGAPTDGYGLAGMRKRLAGVGGVLTIESEPGDGVTVNAAVPLR</sequence>
<dbReference type="GO" id="GO:0016020">
    <property type="term" value="C:membrane"/>
    <property type="evidence" value="ECO:0007669"/>
    <property type="project" value="InterPro"/>
</dbReference>
<keyword evidence="4" id="KW-0812">Transmembrane</keyword>
<dbReference type="Pfam" id="PF02518">
    <property type="entry name" value="HATPase_c"/>
    <property type="match status" value="1"/>
</dbReference>